<dbReference type="RefSeq" id="WP_071071465.1">
    <property type="nucleotide sequence ID" value="NZ_CP017755.1"/>
</dbReference>
<organism evidence="3 4">
    <name type="scientific">Cupriavidus malaysiensis</name>
    <dbReference type="NCBI Taxonomy" id="367825"/>
    <lineage>
        <taxon>Bacteria</taxon>
        <taxon>Pseudomonadati</taxon>
        <taxon>Pseudomonadota</taxon>
        <taxon>Betaproteobacteria</taxon>
        <taxon>Burkholderiales</taxon>
        <taxon>Burkholderiaceae</taxon>
        <taxon>Cupriavidus</taxon>
    </lineage>
</organism>
<name>A0ABN4TNF1_9BURK</name>
<dbReference type="InterPro" id="IPR002539">
    <property type="entry name" value="MaoC-like_dom"/>
</dbReference>
<accession>A0ABN4TNF1</accession>
<evidence type="ECO:0000313" key="3">
    <source>
        <dbReference type="EMBL" id="AOZ08792.1"/>
    </source>
</evidence>
<evidence type="ECO:0000259" key="2">
    <source>
        <dbReference type="Pfam" id="PF22622"/>
    </source>
</evidence>
<dbReference type="Pfam" id="PF01575">
    <property type="entry name" value="MaoC_dehydratas"/>
    <property type="match status" value="1"/>
</dbReference>
<evidence type="ECO:0000259" key="1">
    <source>
        <dbReference type="Pfam" id="PF01575"/>
    </source>
</evidence>
<protein>
    <submittedName>
        <fullName evidence="3">3-alpha,7-alpha, 12-alpha-trihydroxy-5-beta-cholest-24-enoyl-CoA hydratase</fullName>
    </submittedName>
</protein>
<dbReference type="Pfam" id="PF22622">
    <property type="entry name" value="MFE-2_hydrat-2_N"/>
    <property type="match status" value="1"/>
</dbReference>
<gene>
    <name evidence="3" type="ORF">BKK80_23115</name>
</gene>
<reference evidence="3 4" key="1">
    <citation type="submission" date="2016-10" db="EMBL/GenBank/DDBJ databases">
        <title>Complete genome sequences of three Cupriavidus strains isolated from various Malaysian environments.</title>
        <authorList>
            <person name="Abdullah A.A.-A."/>
            <person name="Shafie N.A.H."/>
            <person name="Lau N.S."/>
        </authorList>
    </citation>
    <scope>NUCLEOTIDE SEQUENCE [LARGE SCALE GENOMIC DNA]</scope>
    <source>
        <strain evidence="3 4">USMAA1020</strain>
    </source>
</reference>
<dbReference type="CDD" id="cd03448">
    <property type="entry name" value="HDE_HSD"/>
    <property type="match status" value="1"/>
</dbReference>
<dbReference type="Proteomes" id="UP000177515">
    <property type="component" value="Chromosome 2"/>
</dbReference>
<dbReference type="PANTHER" id="PTHR13078:SF56">
    <property type="entry name" value="PEROXISOMAL MULTIFUNCTIONAL ENZYME TYPE 2"/>
    <property type="match status" value="1"/>
</dbReference>
<dbReference type="SUPFAM" id="SSF54637">
    <property type="entry name" value="Thioesterase/thiol ester dehydrase-isomerase"/>
    <property type="match status" value="2"/>
</dbReference>
<keyword evidence="4" id="KW-1185">Reference proteome</keyword>
<sequence>MALDYARIKHWAFPEIRQSYAAKDSIFYALGLGLGEDPVDARQLRYVYEDGLKAFPTQAVVLAYPGFWMQNPETGIDWVKVVHGEQRLRLHRPLPAAGTVRARAHVSHVVDKGAGKGALVITERTLVDDATGEALATLAQTTFCRADGGFGQGDAPPEPLPAVPERAPDAVREIAILPQAALLYRLNADPNPLHADPAVARAAGFERPILHGLCTYGVAARALLDAFAGGDGDRLAELNVRFSRPVFPGETLQVRMWREADGRVRFDARIPARDVTVLSHGVAELRP</sequence>
<feature type="domain" description="Peroxisomal multifunctional enzyme type 2-like N-terminal" evidence="2">
    <location>
        <begin position="19"/>
        <end position="145"/>
    </location>
</feature>
<evidence type="ECO:0000313" key="4">
    <source>
        <dbReference type="Proteomes" id="UP000177515"/>
    </source>
</evidence>
<dbReference type="InterPro" id="IPR029069">
    <property type="entry name" value="HotDog_dom_sf"/>
</dbReference>
<dbReference type="PANTHER" id="PTHR13078">
    <property type="entry name" value="PEROXISOMAL MULTIFUNCTIONAL ENZYME TYPE 2-RELATED"/>
    <property type="match status" value="1"/>
</dbReference>
<dbReference type="Gene3D" id="3.10.129.10">
    <property type="entry name" value="Hotdog Thioesterase"/>
    <property type="match status" value="1"/>
</dbReference>
<proteinExistence type="predicted"/>
<feature type="domain" description="MaoC-like" evidence="1">
    <location>
        <begin position="163"/>
        <end position="264"/>
    </location>
</feature>
<dbReference type="EMBL" id="CP017755">
    <property type="protein sequence ID" value="AOZ08792.1"/>
    <property type="molecule type" value="Genomic_DNA"/>
</dbReference>
<dbReference type="InterPro" id="IPR054357">
    <property type="entry name" value="MFE-2_N"/>
</dbReference>